<dbReference type="CDD" id="cd08249">
    <property type="entry name" value="enoyl_reductase_like"/>
    <property type="match status" value="1"/>
</dbReference>
<dbReference type="InterPro" id="IPR020843">
    <property type="entry name" value="ER"/>
</dbReference>
<dbReference type="InterPro" id="IPR013149">
    <property type="entry name" value="ADH-like_C"/>
</dbReference>
<dbReference type="SUPFAM" id="SSF51735">
    <property type="entry name" value="NAD(P)-binding Rossmann-fold domains"/>
    <property type="match status" value="1"/>
</dbReference>
<dbReference type="EMBL" id="JAQQPM010000003">
    <property type="protein sequence ID" value="KAK2069888.1"/>
    <property type="molecule type" value="Genomic_DNA"/>
</dbReference>
<dbReference type="SUPFAM" id="SSF50129">
    <property type="entry name" value="GroES-like"/>
    <property type="match status" value="1"/>
</dbReference>
<proteinExistence type="inferred from homology"/>
<dbReference type="Proteomes" id="UP001217918">
    <property type="component" value="Unassembled WGS sequence"/>
</dbReference>
<dbReference type="Pfam" id="PF00107">
    <property type="entry name" value="ADH_zinc_N"/>
    <property type="match status" value="1"/>
</dbReference>
<dbReference type="AlphaFoldDB" id="A0AAD9MDG7"/>
<protein>
    <recommendedName>
        <fullName evidence="3">Enoyl reductase (ER) domain-containing protein</fullName>
    </recommendedName>
</protein>
<organism evidence="4 5">
    <name type="scientific">Phyllachora maydis</name>
    <dbReference type="NCBI Taxonomy" id="1825666"/>
    <lineage>
        <taxon>Eukaryota</taxon>
        <taxon>Fungi</taxon>
        <taxon>Dikarya</taxon>
        <taxon>Ascomycota</taxon>
        <taxon>Pezizomycotina</taxon>
        <taxon>Sordariomycetes</taxon>
        <taxon>Sordariomycetidae</taxon>
        <taxon>Phyllachorales</taxon>
        <taxon>Phyllachoraceae</taxon>
        <taxon>Phyllachora</taxon>
    </lineage>
</organism>
<dbReference type="InterPro" id="IPR011032">
    <property type="entry name" value="GroES-like_sf"/>
</dbReference>
<keyword evidence="5" id="KW-1185">Reference proteome</keyword>
<evidence type="ECO:0000313" key="4">
    <source>
        <dbReference type="EMBL" id="KAK2069888.1"/>
    </source>
</evidence>
<dbReference type="Pfam" id="PF08240">
    <property type="entry name" value="ADH_N"/>
    <property type="match status" value="1"/>
</dbReference>
<keyword evidence="2" id="KW-0560">Oxidoreductase</keyword>
<sequence>MASSIPESWTAATVPTPKAACTLTRASLSPPLGDAEVLIKITATAINPVDWKMRDRAMFLPSYPAILGSDAAGTVAAAGSAVTHLHPGDRVFFQGIIGQYASCTFQQYCRMPATLVARTPPNVSDDAAAGLSLATVCAATALYSPAGLGLPPPWAPGGAHAGRGRAVVVLGGASSVGQYAVQLARLSGFGRIVTSASPHHAELLRALGAHVVLDRRAHGGAEDFAKALEGAPLALVLDAVSLGTTQRLGVEIVRAAARELGAPVVVVQAPDEGATRLGEEAEPKVQVKMVMGMGSHADLRPLAEGLFGFLGGEAGVLAKGELVSNRPEVVPGGLGAVEAAMAKNRDGVSGVKVVIRPHETTSS</sequence>
<name>A0AAD9MDG7_9PEZI</name>
<reference evidence="4" key="1">
    <citation type="journal article" date="2023" name="Mol. Plant Microbe Interact.">
        <title>Elucidating the Obligate Nature and Biological Capacity of an Invasive Fungal Corn Pathogen.</title>
        <authorList>
            <person name="MacCready J.S."/>
            <person name="Roggenkamp E.M."/>
            <person name="Gdanetz K."/>
            <person name="Chilvers M.I."/>
        </authorList>
    </citation>
    <scope>NUCLEOTIDE SEQUENCE</scope>
    <source>
        <strain evidence="4">PM02</strain>
    </source>
</reference>
<comment type="caution">
    <text evidence="4">The sequence shown here is derived from an EMBL/GenBank/DDBJ whole genome shotgun (WGS) entry which is preliminary data.</text>
</comment>
<evidence type="ECO:0000313" key="5">
    <source>
        <dbReference type="Proteomes" id="UP001217918"/>
    </source>
</evidence>
<dbReference type="PANTHER" id="PTHR45348">
    <property type="entry name" value="HYPOTHETICAL OXIDOREDUCTASE (EUROFUNG)"/>
    <property type="match status" value="1"/>
</dbReference>
<dbReference type="InterPro" id="IPR036291">
    <property type="entry name" value="NAD(P)-bd_dom_sf"/>
</dbReference>
<dbReference type="SMART" id="SM00829">
    <property type="entry name" value="PKS_ER"/>
    <property type="match status" value="1"/>
</dbReference>
<dbReference type="InterPro" id="IPR013154">
    <property type="entry name" value="ADH-like_N"/>
</dbReference>
<evidence type="ECO:0000256" key="2">
    <source>
        <dbReference type="ARBA" id="ARBA00023002"/>
    </source>
</evidence>
<feature type="domain" description="Enoyl reductase (ER)" evidence="3">
    <location>
        <begin position="12"/>
        <end position="355"/>
    </location>
</feature>
<dbReference type="Gene3D" id="3.90.180.10">
    <property type="entry name" value="Medium-chain alcohol dehydrogenases, catalytic domain"/>
    <property type="match status" value="1"/>
</dbReference>
<dbReference type="Gene3D" id="3.40.50.720">
    <property type="entry name" value="NAD(P)-binding Rossmann-like Domain"/>
    <property type="match status" value="1"/>
</dbReference>
<accession>A0AAD9MDG7</accession>
<evidence type="ECO:0000256" key="1">
    <source>
        <dbReference type="ARBA" id="ARBA00008072"/>
    </source>
</evidence>
<dbReference type="InterPro" id="IPR047122">
    <property type="entry name" value="Trans-enoyl_RdTase-like"/>
</dbReference>
<comment type="similarity">
    <text evidence="1">Belongs to the zinc-containing alcohol dehydrogenase family.</text>
</comment>
<gene>
    <name evidence="4" type="ORF">P8C59_004432</name>
</gene>
<dbReference type="PANTHER" id="PTHR45348:SF2">
    <property type="entry name" value="ZINC-TYPE ALCOHOL DEHYDROGENASE-LIKE PROTEIN C2E1P3.01"/>
    <property type="match status" value="1"/>
</dbReference>
<evidence type="ECO:0000259" key="3">
    <source>
        <dbReference type="SMART" id="SM00829"/>
    </source>
</evidence>
<dbReference type="GO" id="GO:0016651">
    <property type="term" value="F:oxidoreductase activity, acting on NAD(P)H"/>
    <property type="evidence" value="ECO:0007669"/>
    <property type="project" value="InterPro"/>
</dbReference>